<protein>
    <recommendedName>
        <fullName evidence="1">Stage II sporulation protein M</fullName>
    </recommendedName>
</protein>
<organism evidence="3 4">
    <name type="scientific">Salsuginibacillus halophilus</name>
    <dbReference type="NCBI Taxonomy" id="517424"/>
    <lineage>
        <taxon>Bacteria</taxon>
        <taxon>Bacillati</taxon>
        <taxon>Bacillota</taxon>
        <taxon>Bacilli</taxon>
        <taxon>Bacillales</taxon>
        <taxon>Bacillaceae</taxon>
        <taxon>Salsuginibacillus</taxon>
    </lineage>
</organism>
<keyword evidence="1 2" id="KW-0472">Membrane</keyword>
<comment type="caution">
    <text evidence="3">The sequence shown here is derived from an EMBL/GenBank/DDBJ whole genome shotgun (WGS) entry which is preliminary data.</text>
</comment>
<sequence length="212" mass="23847">MKRNWTRWLESHVLQHRSLYIFTTVLLFMGIIFGAVVVNSLGLDHKQDLYVYLRQFFGQVSEGQVASSSDIFIQTMTHHFMYTGAMLLLGLSVIGAPFILLLLFFKGLVVGFTVGFLVHQMGIYGFAMAFVGIFPQNVLIVPILILTATLSISISFRLIRRQFFGRHAGPLAPLFYQFAILFLAGWVGLSVAAAYEAFAGPALMRLMNEWQL</sequence>
<dbReference type="Pfam" id="PF01944">
    <property type="entry name" value="SpoIIM"/>
    <property type="match status" value="1"/>
</dbReference>
<dbReference type="RefSeq" id="WP_106589426.1">
    <property type="nucleotide sequence ID" value="NZ_PYAV01000011.1"/>
</dbReference>
<comment type="subcellular location">
    <subcellularLocation>
        <location evidence="1">Cell membrane</location>
        <topology evidence="1">Multi-pass membrane protein</topology>
    </subcellularLocation>
    <text evidence="1">Localizes to the sporulation septum and to the second division site within the mother cell. Before the start of engulfment localizes to the septal midpoint, then spreads throughout the septum prior to becoming enriched at the leading edge of the engulfing membrane, where it remains until the completion of membrane migration. Some remain partially trapped at the septum during engulfment and upon completion of engulfment become dispersed in the outer forespore membrane. Localization of the MPD complex to the septal membrane is dependent on SpoIIB.</text>
</comment>
<keyword evidence="1 2" id="KW-0812">Transmembrane</keyword>
<dbReference type="PIRSF" id="PIRSF038973">
    <property type="entry name" value="SpoIIM"/>
    <property type="match status" value="1"/>
</dbReference>
<gene>
    <name evidence="3" type="ORF">B0H94_111111</name>
</gene>
<name>A0A2P8HAN3_9BACI</name>
<feature type="transmembrane region" description="Helical" evidence="2">
    <location>
        <begin position="80"/>
        <end position="105"/>
    </location>
</feature>
<dbReference type="GO" id="GO:0030435">
    <property type="term" value="P:sporulation resulting in formation of a cellular spore"/>
    <property type="evidence" value="ECO:0007669"/>
    <property type="project" value="UniProtKB-KW"/>
</dbReference>
<dbReference type="InterPro" id="IPR002798">
    <property type="entry name" value="SpoIIM-like"/>
</dbReference>
<accession>A0A2P8HAN3</accession>
<dbReference type="Proteomes" id="UP000242310">
    <property type="component" value="Unassembled WGS sequence"/>
</dbReference>
<proteinExistence type="predicted"/>
<feature type="transmembrane region" description="Helical" evidence="2">
    <location>
        <begin position="139"/>
        <end position="159"/>
    </location>
</feature>
<comment type="subunit">
    <text evidence="1">Component of the MPD complex composed of SpoIIM, SpoIIP and SpoIID.</text>
</comment>
<evidence type="ECO:0000256" key="1">
    <source>
        <dbReference type="PIRNR" id="PIRNR038973"/>
    </source>
</evidence>
<dbReference type="AlphaFoldDB" id="A0A2P8HAN3"/>
<feature type="transmembrane region" description="Helical" evidence="2">
    <location>
        <begin position="171"/>
        <end position="195"/>
    </location>
</feature>
<feature type="transmembrane region" description="Helical" evidence="2">
    <location>
        <begin position="112"/>
        <end position="133"/>
    </location>
</feature>
<keyword evidence="1" id="KW-0749">Sporulation</keyword>
<keyword evidence="2" id="KW-1133">Transmembrane helix</keyword>
<dbReference type="InterPro" id="IPR014196">
    <property type="entry name" value="SpoIIM"/>
</dbReference>
<dbReference type="EMBL" id="PYAV01000011">
    <property type="protein sequence ID" value="PSL43286.1"/>
    <property type="molecule type" value="Genomic_DNA"/>
</dbReference>
<dbReference type="NCBIfam" id="TIGR02831">
    <property type="entry name" value="spo_II_M"/>
    <property type="match status" value="1"/>
</dbReference>
<evidence type="ECO:0000313" key="4">
    <source>
        <dbReference type="Proteomes" id="UP000242310"/>
    </source>
</evidence>
<dbReference type="OrthoDB" id="2065033at2"/>
<comment type="function">
    <text evidence="1">Required for complete septum migration and engulfment of the forespore compartment during sporulation. Required for stabilizing and recruiting of SpoIIP to the septal membrane.</text>
</comment>
<keyword evidence="4" id="KW-1185">Reference proteome</keyword>
<evidence type="ECO:0000256" key="2">
    <source>
        <dbReference type="SAM" id="Phobius"/>
    </source>
</evidence>
<evidence type="ECO:0000313" key="3">
    <source>
        <dbReference type="EMBL" id="PSL43286.1"/>
    </source>
</evidence>
<reference evidence="3 4" key="1">
    <citation type="submission" date="2018-03" db="EMBL/GenBank/DDBJ databases">
        <title>Genomic Encyclopedia of Type Strains, Phase III (KMG-III): the genomes of soil and plant-associated and newly described type strains.</title>
        <authorList>
            <person name="Whitman W."/>
        </authorList>
    </citation>
    <scope>NUCLEOTIDE SEQUENCE [LARGE SCALE GENOMIC DNA]</scope>
    <source>
        <strain evidence="3 4">CGMCC 1.07653</strain>
    </source>
</reference>
<dbReference type="GO" id="GO:0005886">
    <property type="term" value="C:plasma membrane"/>
    <property type="evidence" value="ECO:0007669"/>
    <property type="project" value="UniProtKB-SubCell"/>
</dbReference>
<keyword evidence="1" id="KW-1003">Cell membrane</keyword>
<feature type="transmembrane region" description="Helical" evidence="2">
    <location>
        <begin position="20"/>
        <end position="43"/>
    </location>
</feature>